<evidence type="ECO:0000256" key="1">
    <source>
        <dbReference type="ARBA" id="ARBA00023015"/>
    </source>
</evidence>
<name>A0A9X1NJX5_9ACTN</name>
<dbReference type="Gene3D" id="1.10.10.10">
    <property type="entry name" value="Winged helix-like DNA-binding domain superfamily/Winged helix DNA-binding domain"/>
    <property type="match status" value="1"/>
</dbReference>
<dbReference type="InterPro" id="IPR036390">
    <property type="entry name" value="WH_DNA-bd_sf"/>
</dbReference>
<keyword evidence="3" id="KW-0804">Transcription</keyword>
<accession>A0A9X1NJX5</accession>
<dbReference type="SMART" id="SM00418">
    <property type="entry name" value="HTH_ARSR"/>
    <property type="match status" value="1"/>
</dbReference>
<comment type="caution">
    <text evidence="6">The sequence shown here is derived from an EMBL/GenBank/DDBJ whole genome shotgun (WGS) entry which is preliminary data.</text>
</comment>
<dbReference type="SUPFAM" id="SSF46785">
    <property type="entry name" value="Winged helix' DNA-binding domain"/>
    <property type="match status" value="1"/>
</dbReference>
<feature type="region of interest" description="Disordered" evidence="4">
    <location>
        <begin position="110"/>
        <end position="140"/>
    </location>
</feature>
<proteinExistence type="predicted"/>
<sequence>MSVIPRSGGRRPPQHVHPQDVSIETALTALADPVRLSIVRCVAAAPDWALPCGSFEVGVGKATLSHHFTVLRDAGLVEQRDEGARRTIRLRRDEFDERFPGLLALVLPPQAQVGAQTGAPTSVARSGTDHEQTAPADPEP</sequence>
<dbReference type="Pfam" id="PF12840">
    <property type="entry name" value="HTH_20"/>
    <property type="match status" value="1"/>
</dbReference>
<dbReference type="GO" id="GO:0003677">
    <property type="term" value="F:DNA binding"/>
    <property type="evidence" value="ECO:0007669"/>
    <property type="project" value="UniProtKB-KW"/>
</dbReference>
<reference evidence="6" key="1">
    <citation type="submission" date="2021-11" db="EMBL/GenBank/DDBJ databases">
        <title>Streptomyces corallinus and Kineosporia corallina sp. nov., two new coral-derived marine actinobacteria.</title>
        <authorList>
            <person name="Buangrab K."/>
            <person name="Sutthacheep M."/>
            <person name="Yeemin T."/>
            <person name="Harunari E."/>
            <person name="Igarashi Y."/>
            <person name="Sripreechasak P."/>
            <person name="Kanchanasin P."/>
            <person name="Tanasupawat S."/>
            <person name="Phongsopitanun W."/>
        </authorList>
    </citation>
    <scope>NUCLEOTIDE SEQUENCE</scope>
    <source>
        <strain evidence="6">JCM 31032</strain>
    </source>
</reference>
<keyword evidence="2" id="KW-0238">DNA-binding</keyword>
<feature type="domain" description="HTH arsR-type" evidence="5">
    <location>
        <begin position="15"/>
        <end position="110"/>
    </location>
</feature>
<evidence type="ECO:0000313" key="6">
    <source>
        <dbReference type="EMBL" id="MCD5315440.1"/>
    </source>
</evidence>
<keyword evidence="1" id="KW-0805">Transcription regulation</keyword>
<dbReference type="EMBL" id="JAJOMB010000022">
    <property type="protein sequence ID" value="MCD5315440.1"/>
    <property type="molecule type" value="Genomic_DNA"/>
</dbReference>
<dbReference type="PANTHER" id="PTHR33154:SF12">
    <property type="entry name" value="TRANSCRIPTIONAL REGULATORY PROTEIN"/>
    <property type="match status" value="1"/>
</dbReference>
<dbReference type="PROSITE" id="PS50987">
    <property type="entry name" value="HTH_ARSR_2"/>
    <property type="match status" value="1"/>
</dbReference>
<evidence type="ECO:0000313" key="7">
    <source>
        <dbReference type="Proteomes" id="UP001138997"/>
    </source>
</evidence>
<dbReference type="AlphaFoldDB" id="A0A9X1NJX5"/>
<organism evidence="6 7">
    <name type="scientific">Kineosporia babensis</name>
    <dbReference type="NCBI Taxonomy" id="499548"/>
    <lineage>
        <taxon>Bacteria</taxon>
        <taxon>Bacillati</taxon>
        <taxon>Actinomycetota</taxon>
        <taxon>Actinomycetes</taxon>
        <taxon>Kineosporiales</taxon>
        <taxon>Kineosporiaceae</taxon>
        <taxon>Kineosporia</taxon>
    </lineage>
</organism>
<dbReference type="PANTHER" id="PTHR33154">
    <property type="entry name" value="TRANSCRIPTIONAL REGULATOR, ARSR FAMILY"/>
    <property type="match status" value="1"/>
</dbReference>
<feature type="compositionally biased region" description="Polar residues" evidence="4">
    <location>
        <begin position="113"/>
        <end position="125"/>
    </location>
</feature>
<dbReference type="CDD" id="cd00090">
    <property type="entry name" value="HTH_ARSR"/>
    <property type="match status" value="1"/>
</dbReference>
<evidence type="ECO:0000256" key="3">
    <source>
        <dbReference type="ARBA" id="ARBA00023163"/>
    </source>
</evidence>
<dbReference type="InterPro" id="IPR011991">
    <property type="entry name" value="ArsR-like_HTH"/>
</dbReference>
<dbReference type="InterPro" id="IPR051081">
    <property type="entry name" value="HTH_MetalResp_TranReg"/>
</dbReference>
<dbReference type="GO" id="GO:0003700">
    <property type="term" value="F:DNA-binding transcription factor activity"/>
    <property type="evidence" value="ECO:0007669"/>
    <property type="project" value="InterPro"/>
</dbReference>
<dbReference type="InterPro" id="IPR036388">
    <property type="entry name" value="WH-like_DNA-bd_sf"/>
</dbReference>
<protein>
    <submittedName>
        <fullName evidence="6">ArsR family transcriptional regulator</fullName>
    </submittedName>
</protein>
<dbReference type="PRINTS" id="PR00778">
    <property type="entry name" value="HTHARSR"/>
</dbReference>
<evidence type="ECO:0000256" key="4">
    <source>
        <dbReference type="SAM" id="MobiDB-lite"/>
    </source>
</evidence>
<keyword evidence="7" id="KW-1185">Reference proteome</keyword>
<evidence type="ECO:0000259" key="5">
    <source>
        <dbReference type="PROSITE" id="PS50987"/>
    </source>
</evidence>
<evidence type="ECO:0000256" key="2">
    <source>
        <dbReference type="ARBA" id="ARBA00023125"/>
    </source>
</evidence>
<gene>
    <name evidence="6" type="ORF">LR394_31545</name>
</gene>
<dbReference type="InterPro" id="IPR001845">
    <property type="entry name" value="HTH_ArsR_DNA-bd_dom"/>
</dbReference>
<dbReference type="Proteomes" id="UP001138997">
    <property type="component" value="Unassembled WGS sequence"/>
</dbReference>